<dbReference type="EnsemblPlants" id="OB03G11960.1">
    <property type="protein sequence ID" value="OB03G11960.1"/>
    <property type="gene ID" value="OB03G11960"/>
</dbReference>
<dbReference type="HOGENOM" id="CLU_1909890_0_0_1"/>
<reference evidence="2" key="2">
    <citation type="submission" date="2013-04" db="UniProtKB">
        <authorList>
            <consortium name="EnsemblPlants"/>
        </authorList>
    </citation>
    <scope>IDENTIFICATION</scope>
</reference>
<dbReference type="Proteomes" id="UP000006038">
    <property type="component" value="Chromosome 3"/>
</dbReference>
<feature type="compositionally biased region" description="Polar residues" evidence="1">
    <location>
        <begin position="24"/>
        <end position="34"/>
    </location>
</feature>
<protein>
    <submittedName>
        <fullName evidence="2">Uncharacterized protein</fullName>
    </submittedName>
</protein>
<organism evidence="2">
    <name type="scientific">Oryza brachyantha</name>
    <name type="common">malo sina</name>
    <dbReference type="NCBI Taxonomy" id="4533"/>
    <lineage>
        <taxon>Eukaryota</taxon>
        <taxon>Viridiplantae</taxon>
        <taxon>Streptophyta</taxon>
        <taxon>Embryophyta</taxon>
        <taxon>Tracheophyta</taxon>
        <taxon>Spermatophyta</taxon>
        <taxon>Magnoliopsida</taxon>
        <taxon>Liliopsida</taxon>
        <taxon>Poales</taxon>
        <taxon>Poaceae</taxon>
        <taxon>BOP clade</taxon>
        <taxon>Oryzoideae</taxon>
        <taxon>Oryzeae</taxon>
        <taxon>Oryzinae</taxon>
        <taxon>Oryza</taxon>
    </lineage>
</organism>
<keyword evidence="3" id="KW-1185">Reference proteome</keyword>
<dbReference type="AlphaFoldDB" id="J3LJH0"/>
<evidence type="ECO:0000313" key="3">
    <source>
        <dbReference type="Proteomes" id="UP000006038"/>
    </source>
</evidence>
<accession>J3LJH0</accession>
<evidence type="ECO:0000313" key="2">
    <source>
        <dbReference type="EnsemblPlants" id="OB03G11960.1"/>
    </source>
</evidence>
<sequence length="133" mass="14696">MALASSACWLLAAAAEEESSRELNTSSRLDQVQGESGRLAPAPSIAGLVPCGAAARRRLAHRTSPQRRRPHRLVRSIKLYRLPCGYRSRPFPASSGAHEVATGRRSPQSYVDATPLYRRLIFPLLFILINLNF</sequence>
<name>J3LJH0_ORYBR</name>
<feature type="region of interest" description="Disordered" evidence="1">
    <location>
        <begin position="20"/>
        <end position="43"/>
    </location>
</feature>
<reference evidence="2" key="1">
    <citation type="journal article" date="2013" name="Nat. Commun.">
        <title>Whole-genome sequencing of Oryza brachyantha reveals mechanisms underlying Oryza genome evolution.</title>
        <authorList>
            <person name="Chen J."/>
            <person name="Huang Q."/>
            <person name="Gao D."/>
            <person name="Wang J."/>
            <person name="Lang Y."/>
            <person name="Liu T."/>
            <person name="Li B."/>
            <person name="Bai Z."/>
            <person name="Luis Goicoechea J."/>
            <person name="Liang C."/>
            <person name="Chen C."/>
            <person name="Zhang W."/>
            <person name="Sun S."/>
            <person name="Liao Y."/>
            <person name="Zhang X."/>
            <person name="Yang L."/>
            <person name="Song C."/>
            <person name="Wang M."/>
            <person name="Shi J."/>
            <person name="Liu G."/>
            <person name="Liu J."/>
            <person name="Zhou H."/>
            <person name="Zhou W."/>
            <person name="Yu Q."/>
            <person name="An N."/>
            <person name="Chen Y."/>
            <person name="Cai Q."/>
            <person name="Wang B."/>
            <person name="Liu B."/>
            <person name="Min J."/>
            <person name="Huang Y."/>
            <person name="Wu H."/>
            <person name="Li Z."/>
            <person name="Zhang Y."/>
            <person name="Yin Y."/>
            <person name="Song W."/>
            <person name="Jiang J."/>
            <person name="Jackson S.A."/>
            <person name="Wing R.A."/>
            <person name="Wang J."/>
            <person name="Chen M."/>
        </authorList>
    </citation>
    <scope>NUCLEOTIDE SEQUENCE [LARGE SCALE GENOMIC DNA]</scope>
    <source>
        <strain evidence="2">cv. IRGC 101232</strain>
    </source>
</reference>
<proteinExistence type="predicted"/>
<evidence type="ECO:0000256" key="1">
    <source>
        <dbReference type="SAM" id="MobiDB-lite"/>
    </source>
</evidence>
<dbReference type="Gramene" id="OB03G11960.1">
    <property type="protein sequence ID" value="OB03G11960.1"/>
    <property type="gene ID" value="OB03G11960"/>
</dbReference>